<evidence type="ECO:0000313" key="3">
    <source>
        <dbReference type="EMBL" id="KAG8238206.1"/>
    </source>
</evidence>
<keyword evidence="4" id="KW-1185">Reference proteome</keyword>
<dbReference type="PANTHER" id="PTHR11012:SF30">
    <property type="entry name" value="PROTEIN KINASE-LIKE DOMAIN-CONTAINING"/>
    <property type="match status" value="1"/>
</dbReference>
<dbReference type="AlphaFoldDB" id="A0A8K0P8T7"/>
<gene>
    <name evidence="3" type="ORF">J437_LFUL017513</name>
</gene>
<dbReference type="InterPro" id="IPR015897">
    <property type="entry name" value="CHK_kinase-like"/>
</dbReference>
<proteinExistence type="predicted"/>
<dbReference type="InterPro" id="IPR011009">
    <property type="entry name" value="Kinase-like_dom_sf"/>
</dbReference>
<reference evidence="3" key="2">
    <citation type="submission" date="2017-10" db="EMBL/GenBank/DDBJ databases">
        <title>Ladona fulva Genome sequencing and assembly.</title>
        <authorList>
            <person name="Murali S."/>
            <person name="Richards S."/>
            <person name="Bandaranaike D."/>
            <person name="Bellair M."/>
            <person name="Blankenburg K."/>
            <person name="Chao H."/>
            <person name="Dinh H."/>
            <person name="Doddapaneni H."/>
            <person name="Dugan-Rocha S."/>
            <person name="Elkadiri S."/>
            <person name="Gnanaolivu R."/>
            <person name="Hernandez B."/>
            <person name="Skinner E."/>
            <person name="Javaid M."/>
            <person name="Lee S."/>
            <person name="Li M."/>
            <person name="Ming W."/>
            <person name="Munidasa M."/>
            <person name="Muniz J."/>
            <person name="Nguyen L."/>
            <person name="Hughes D."/>
            <person name="Osuji N."/>
            <person name="Pu L.-L."/>
            <person name="Puazo M."/>
            <person name="Qu C."/>
            <person name="Quiroz J."/>
            <person name="Raj R."/>
            <person name="Weissenberger G."/>
            <person name="Xin Y."/>
            <person name="Zou X."/>
            <person name="Han Y."/>
            <person name="Worley K."/>
            <person name="Muzny D."/>
            <person name="Gibbs R."/>
        </authorList>
    </citation>
    <scope>NUCLEOTIDE SEQUENCE</scope>
    <source>
        <strain evidence="3">Sampled in the wild</strain>
    </source>
</reference>
<dbReference type="Gene3D" id="3.90.1200.10">
    <property type="match status" value="1"/>
</dbReference>
<dbReference type="EMBL" id="KZ309302">
    <property type="protein sequence ID" value="KAG8238206.1"/>
    <property type="molecule type" value="Genomic_DNA"/>
</dbReference>
<feature type="domain" description="CHK kinase-like" evidence="2">
    <location>
        <begin position="167"/>
        <end position="372"/>
    </location>
</feature>
<dbReference type="Pfam" id="PF02958">
    <property type="entry name" value="EcKL"/>
    <property type="match status" value="1"/>
</dbReference>
<dbReference type="OrthoDB" id="8250698at2759"/>
<protein>
    <recommendedName>
        <fullName evidence="2">CHK kinase-like domain-containing protein</fullName>
    </recommendedName>
</protein>
<dbReference type="SMART" id="SM00587">
    <property type="entry name" value="CHK"/>
    <property type="match status" value="1"/>
</dbReference>
<organism evidence="3 4">
    <name type="scientific">Ladona fulva</name>
    <name type="common">Scarce chaser dragonfly</name>
    <name type="synonym">Libellula fulva</name>
    <dbReference type="NCBI Taxonomy" id="123851"/>
    <lineage>
        <taxon>Eukaryota</taxon>
        <taxon>Metazoa</taxon>
        <taxon>Ecdysozoa</taxon>
        <taxon>Arthropoda</taxon>
        <taxon>Hexapoda</taxon>
        <taxon>Insecta</taxon>
        <taxon>Pterygota</taxon>
        <taxon>Palaeoptera</taxon>
        <taxon>Odonata</taxon>
        <taxon>Epiprocta</taxon>
        <taxon>Anisoptera</taxon>
        <taxon>Libelluloidea</taxon>
        <taxon>Libellulidae</taxon>
        <taxon>Ladona</taxon>
    </lineage>
</organism>
<dbReference type="InterPro" id="IPR004119">
    <property type="entry name" value="EcKL"/>
</dbReference>
<name>A0A8K0P8T7_LADFU</name>
<evidence type="ECO:0000313" key="4">
    <source>
        <dbReference type="Proteomes" id="UP000792457"/>
    </source>
</evidence>
<dbReference type="Proteomes" id="UP000792457">
    <property type="component" value="Unassembled WGS sequence"/>
</dbReference>
<comment type="caution">
    <text evidence="3">The sequence shown here is derived from an EMBL/GenBank/DDBJ whole genome shotgun (WGS) entry which is preliminary data.</text>
</comment>
<accession>A0A8K0P8T7</accession>
<evidence type="ECO:0000256" key="1">
    <source>
        <dbReference type="SAM" id="MobiDB-lite"/>
    </source>
</evidence>
<dbReference type="SUPFAM" id="SSF56112">
    <property type="entry name" value="Protein kinase-like (PK-like)"/>
    <property type="match status" value="1"/>
</dbReference>
<reference evidence="3" key="1">
    <citation type="submission" date="2013-04" db="EMBL/GenBank/DDBJ databases">
        <authorList>
            <person name="Qu J."/>
            <person name="Murali S.C."/>
            <person name="Bandaranaike D."/>
            <person name="Bellair M."/>
            <person name="Blankenburg K."/>
            <person name="Chao H."/>
            <person name="Dinh H."/>
            <person name="Doddapaneni H."/>
            <person name="Downs B."/>
            <person name="Dugan-Rocha S."/>
            <person name="Elkadiri S."/>
            <person name="Gnanaolivu R.D."/>
            <person name="Hernandez B."/>
            <person name="Javaid M."/>
            <person name="Jayaseelan J.C."/>
            <person name="Lee S."/>
            <person name="Li M."/>
            <person name="Ming W."/>
            <person name="Munidasa M."/>
            <person name="Muniz J."/>
            <person name="Nguyen L."/>
            <person name="Ongeri F."/>
            <person name="Osuji N."/>
            <person name="Pu L.-L."/>
            <person name="Puazo M."/>
            <person name="Qu C."/>
            <person name="Quiroz J."/>
            <person name="Raj R."/>
            <person name="Weissenberger G."/>
            <person name="Xin Y."/>
            <person name="Zou X."/>
            <person name="Han Y."/>
            <person name="Richards S."/>
            <person name="Worley K."/>
            <person name="Muzny D."/>
            <person name="Gibbs R."/>
        </authorList>
    </citation>
    <scope>NUCLEOTIDE SEQUENCE</scope>
    <source>
        <strain evidence="3">Sampled in the wild</strain>
    </source>
</reference>
<feature type="compositionally biased region" description="Polar residues" evidence="1">
    <location>
        <begin position="17"/>
        <end position="27"/>
    </location>
</feature>
<dbReference type="PANTHER" id="PTHR11012">
    <property type="entry name" value="PROTEIN KINASE-LIKE DOMAIN-CONTAINING"/>
    <property type="match status" value="1"/>
</dbReference>
<sequence>MHGRGGRECLIQRGTRSAANLQSSPLRSPTMPAEIKPPSPEDVVAGQVPIWMDACFFQKALREGGDDPKIRVVECDVEEALGKGENYVSIVYRALVKDGNGKEYHLIIKCLPSNEARKMSNQGKFFRKEIDMYGVVFPAYEKLQPKKDSLPWPKHFFSFLDGECDYLVMEDLKRSGFVMRERHRGLDKNHAEVALSAMAKHHANSFMMKILDPEKFKKCVELFPESIFNSECSDIMETFIKTALETTAENVREWGGQRYQQIAAKIEKMQSTAFKDVIELLEPVEPGAVITHGDFWVNNMLFKYSNAKEAETGSAKPVDIKLLDFQIARYSSPVTDLVYFMVSSITGKTRKEHWDDLLESAYLKTFWDTMEYFGLKDQVPKGIFTMEWLKSECRRNILFTFMSSITVTPAVLAEAEEAPDMDKLTEEELTGEAPNPFVDLYKGKVFVARFKELVDLFEEEGLFF</sequence>
<feature type="region of interest" description="Disordered" evidence="1">
    <location>
        <begin position="17"/>
        <end position="39"/>
    </location>
</feature>
<evidence type="ECO:0000259" key="2">
    <source>
        <dbReference type="SMART" id="SM00587"/>
    </source>
</evidence>